<feature type="compositionally biased region" description="Polar residues" evidence="1">
    <location>
        <begin position="24"/>
        <end position="41"/>
    </location>
</feature>
<dbReference type="InterPro" id="IPR010315">
    <property type="entry name" value="DUF915_hydro-like"/>
</dbReference>
<feature type="compositionally biased region" description="Basic and acidic residues" evidence="1">
    <location>
        <begin position="44"/>
        <end position="58"/>
    </location>
</feature>
<sequence>MKKFLFPLGLLFILFLVGCQGSNNTETQHSNQSNQSRNATQADEDVKASQRSDAAVEKSTKPTLFVHGYQGTVNSFRSMIQYMEEENMAEREMTVTVYPDGSLDTQGELTGERTNPIVQIIFEDNINNEWNQTEWIKNVLSFLEDSYQLDQVNLVGHSMGGVSSYRYMGTYGQEEALPEVEKFIGLGAPFNGFINTSDHQSLDDLLENGPDNLSERYQDFEELTPQVSQDTTLLLIAGQLSESDFSDGTVPLTSALAVYSLLKANEFEVDYSIVNGQDAQHSMLHENNQVNKQIAQFLWE</sequence>
<dbReference type="PATRIC" id="fig|1302649.3.peg.723"/>
<feature type="region of interest" description="Disordered" evidence="1">
    <location>
        <begin position="24"/>
        <end position="58"/>
    </location>
</feature>
<accession>A0A091C7F4</accession>
<keyword evidence="2" id="KW-0732">Signal</keyword>
<gene>
    <name evidence="3" type="ORF">TMUPMC115_0718</name>
</gene>
<evidence type="ECO:0000256" key="1">
    <source>
        <dbReference type="SAM" id="MobiDB-lite"/>
    </source>
</evidence>
<dbReference type="Proteomes" id="UP000029380">
    <property type="component" value="Unassembled WGS sequence"/>
</dbReference>
<proteinExistence type="predicted"/>
<organism evidence="3 4">
    <name type="scientific">Tetragenococcus muriaticus PMC-11-5</name>
    <dbReference type="NCBI Taxonomy" id="1302649"/>
    <lineage>
        <taxon>Bacteria</taxon>
        <taxon>Bacillati</taxon>
        <taxon>Bacillota</taxon>
        <taxon>Bacilli</taxon>
        <taxon>Lactobacillales</taxon>
        <taxon>Enterococcaceae</taxon>
        <taxon>Tetragenococcus</taxon>
    </lineage>
</organism>
<comment type="caution">
    <text evidence="3">The sequence shown here is derived from an EMBL/GenBank/DDBJ whole genome shotgun (WGS) entry which is preliminary data.</text>
</comment>
<name>A0A091C7F4_9ENTE</name>
<keyword evidence="3" id="KW-0378">Hydrolase</keyword>
<dbReference type="GO" id="GO:0016787">
    <property type="term" value="F:hydrolase activity"/>
    <property type="evidence" value="ECO:0007669"/>
    <property type="project" value="UniProtKB-KW"/>
</dbReference>
<dbReference type="SUPFAM" id="SSF53474">
    <property type="entry name" value="alpha/beta-Hydrolases"/>
    <property type="match status" value="1"/>
</dbReference>
<dbReference type="InterPro" id="IPR029058">
    <property type="entry name" value="AB_hydrolase_fold"/>
</dbReference>
<protein>
    <submittedName>
        <fullName evidence="3">Membrane-bound cell surface hydrolase</fullName>
    </submittedName>
</protein>
<dbReference type="Pfam" id="PF06028">
    <property type="entry name" value="DUF915"/>
    <property type="match status" value="1"/>
</dbReference>
<dbReference type="RefSeq" id="WP_028789639.1">
    <property type="nucleotide sequence ID" value="NZ_JPVU01000080.1"/>
</dbReference>
<evidence type="ECO:0000313" key="4">
    <source>
        <dbReference type="Proteomes" id="UP000029380"/>
    </source>
</evidence>
<dbReference type="Gene3D" id="3.40.50.1820">
    <property type="entry name" value="alpha/beta hydrolase"/>
    <property type="match status" value="1"/>
</dbReference>
<dbReference type="AlphaFoldDB" id="A0A091C7F4"/>
<dbReference type="EMBL" id="JPVU01000080">
    <property type="protein sequence ID" value="KFN92824.1"/>
    <property type="molecule type" value="Genomic_DNA"/>
</dbReference>
<evidence type="ECO:0000313" key="3">
    <source>
        <dbReference type="EMBL" id="KFN92824.1"/>
    </source>
</evidence>
<feature type="chain" id="PRO_5039229028" evidence="2">
    <location>
        <begin position="23"/>
        <end position="300"/>
    </location>
</feature>
<dbReference type="PROSITE" id="PS51257">
    <property type="entry name" value="PROKAR_LIPOPROTEIN"/>
    <property type="match status" value="1"/>
</dbReference>
<dbReference type="OrthoDB" id="503948at2"/>
<feature type="signal peptide" evidence="2">
    <location>
        <begin position="1"/>
        <end position="22"/>
    </location>
</feature>
<evidence type="ECO:0000256" key="2">
    <source>
        <dbReference type="SAM" id="SignalP"/>
    </source>
</evidence>
<reference evidence="3 4" key="1">
    <citation type="submission" date="2014-08" db="EMBL/GenBank/DDBJ databases">
        <title>Genome sequence of Tetragenococcus muriaticus.</title>
        <authorList>
            <person name="Chuea-nongthon C."/>
            <person name="Rodtong S."/>
            <person name="Yongsawatdigul J."/>
            <person name="Steele J.L."/>
            <person name="Liu X.-y."/>
            <person name="Speers J."/>
            <person name="Glasner J.D."/>
            <person name="Neeno-Eckwall E.C."/>
        </authorList>
    </citation>
    <scope>NUCLEOTIDE SEQUENCE [LARGE SCALE GENOMIC DNA]</scope>
    <source>
        <strain evidence="3 4">PMC-11-5</strain>
    </source>
</reference>